<evidence type="ECO:0000256" key="8">
    <source>
        <dbReference type="ARBA" id="ARBA00022958"/>
    </source>
</evidence>
<evidence type="ECO:0000256" key="5">
    <source>
        <dbReference type="ARBA" id="ARBA00022519"/>
    </source>
</evidence>
<dbReference type="PIRSF" id="PIRSF006247">
    <property type="entry name" value="TrkH"/>
    <property type="match status" value="1"/>
</dbReference>
<reference evidence="16" key="2">
    <citation type="submission" date="2016-01" db="EMBL/GenBank/DDBJ databases">
        <authorList>
            <person name="Poehlein A."/>
            <person name="Schlien K."/>
            <person name="Gottschalk G."/>
            <person name="Buckel W."/>
            <person name="Daniel R."/>
        </authorList>
    </citation>
    <scope>NUCLEOTIDE SEQUENCE [LARGE SCALE GENOMIC DNA]</scope>
    <source>
        <strain evidence="16">X2</strain>
    </source>
</reference>
<keyword evidence="9 13" id="KW-1133">Transmembrane helix</keyword>
<feature type="transmembrane region" description="Helical" evidence="13">
    <location>
        <begin position="271"/>
        <end position="293"/>
    </location>
</feature>
<dbReference type="InterPro" id="IPR004772">
    <property type="entry name" value="TrkH"/>
</dbReference>
<name>A0A0X8VBN2_ANAPI</name>
<keyword evidence="8 12" id="KW-0630">Potassium</keyword>
<evidence type="ECO:0000313" key="16">
    <source>
        <dbReference type="Proteomes" id="UP000068026"/>
    </source>
</evidence>
<feature type="binding site" evidence="12">
    <location>
        <position position="110"/>
    </location>
    <ligand>
        <name>K(+)</name>
        <dbReference type="ChEBI" id="CHEBI:29103"/>
    </ligand>
</feature>
<feature type="binding site" evidence="12">
    <location>
        <position position="314"/>
    </location>
    <ligand>
        <name>K(+)</name>
        <dbReference type="ChEBI" id="CHEBI:29103"/>
    </ligand>
</feature>
<dbReference type="OrthoDB" id="9810952at2"/>
<evidence type="ECO:0000256" key="7">
    <source>
        <dbReference type="ARBA" id="ARBA00022692"/>
    </source>
</evidence>
<evidence type="ECO:0000256" key="9">
    <source>
        <dbReference type="ARBA" id="ARBA00022989"/>
    </source>
</evidence>
<feature type="transmembrane region" description="Helical" evidence="13">
    <location>
        <begin position="331"/>
        <end position="349"/>
    </location>
</feature>
<feature type="transmembrane region" description="Helical" evidence="13">
    <location>
        <begin position="238"/>
        <end position="259"/>
    </location>
</feature>
<feature type="transmembrane region" description="Helical" evidence="13">
    <location>
        <begin position="459"/>
        <end position="478"/>
    </location>
</feature>
<dbReference type="PANTHER" id="PTHR32024">
    <property type="entry name" value="TRK SYSTEM POTASSIUM UPTAKE PROTEIN TRKG-RELATED"/>
    <property type="match status" value="1"/>
</dbReference>
<evidence type="ECO:0000313" key="17">
    <source>
        <dbReference type="Proteomes" id="UP000184204"/>
    </source>
</evidence>
<evidence type="ECO:0000256" key="4">
    <source>
        <dbReference type="ARBA" id="ARBA00022475"/>
    </source>
</evidence>
<keyword evidence="10" id="KW-0406">Ion transport</keyword>
<reference evidence="15" key="4">
    <citation type="submission" date="2016-11" db="EMBL/GenBank/DDBJ databases">
        <authorList>
            <person name="Varghese N."/>
            <person name="Submissions S."/>
        </authorList>
    </citation>
    <scope>NUCLEOTIDE SEQUENCE</scope>
    <source>
        <strain evidence="15">DSM 1682</strain>
    </source>
</reference>
<evidence type="ECO:0000256" key="2">
    <source>
        <dbReference type="ARBA" id="ARBA00009137"/>
    </source>
</evidence>
<organism evidence="15 17">
    <name type="scientific">Anaerotignum propionicum DSM 1682</name>
    <dbReference type="NCBI Taxonomy" id="991789"/>
    <lineage>
        <taxon>Bacteria</taxon>
        <taxon>Bacillati</taxon>
        <taxon>Bacillota</taxon>
        <taxon>Clostridia</taxon>
        <taxon>Lachnospirales</taxon>
        <taxon>Anaerotignaceae</taxon>
        <taxon>Anaerotignum</taxon>
    </lineage>
</organism>
<dbReference type="PANTHER" id="PTHR32024:SF2">
    <property type="entry name" value="TRK SYSTEM POTASSIUM UPTAKE PROTEIN TRKG-RELATED"/>
    <property type="match status" value="1"/>
</dbReference>
<feature type="transmembrane region" description="Helical" evidence="13">
    <location>
        <begin position="69"/>
        <end position="90"/>
    </location>
</feature>
<proteinExistence type="inferred from homology"/>
<protein>
    <submittedName>
        <fullName evidence="14">Trk system potassium uptake protein TrkG</fullName>
    </submittedName>
    <submittedName>
        <fullName evidence="15">Trk system potassium uptake protein TrkH</fullName>
    </submittedName>
</protein>
<dbReference type="RefSeq" id="WP_066047375.1">
    <property type="nucleotide sequence ID" value="NZ_CP014223.1"/>
</dbReference>
<gene>
    <name evidence="14" type="primary">trkG_1</name>
    <name evidence="14" type="ORF">CPRO_04420</name>
    <name evidence="15" type="ORF">SAMN02745151_01825</name>
</gene>
<evidence type="ECO:0000256" key="11">
    <source>
        <dbReference type="ARBA" id="ARBA00023136"/>
    </source>
</evidence>
<sequence>MNYHMMAYILGNILRVEGLFLCAPALIAIFYGERKALIAFLLTIGIALFVGTIFVKAEPKDKRIYGREGFVIVALAWIIMSIFGAMPFYFSGAIDGVVNCFFETVSGFTTTGASILTDIESLPMSILFWRSFTHWIGGMGILVFMLAIMPAVDERSMHLMRAEAPGPVVSKLVPKVKATAKLLYGIYIVLTLVQITLLFAGGMPLFDSIVNSFSTAGTGGFSIRNASIAAYNRPYFEYIITIFMFLFSVNFNLYHLLLIKDTRNVFKNEELKYYLFIILGSIGVITVNILSLYPTVESAFRHAAFQVLSIISTTGFATANYDLWPELSKSLLMILIIVGACGGSTGGGIKVSRLIILLKMAGREIRHIVHPRSINIIKLDDHKVDEEIVRGVTGFIIVYLFITLGSFLLISLNNYDFTTSITSVLTCVGNVGPGLAMVGPIENYNFFSDFSKLVLCLDMLLGRLEIFPIIMLFAPSLWRRSYM</sequence>
<evidence type="ECO:0000313" key="14">
    <source>
        <dbReference type="EMBL" id="AMJ40051.1"/>
    </source>
</evidence>
<reference evidence="14 16" key="1">
    <citation type="journal article" date="2016" name="Genome Announc.">
        <title>Complete Genome Sequence of the Amino Acid-Fermenting Clostridium propionicum X2 (DSM 1682).</title>
        <authorList>
            <person name="Poehlein A."/>
            <person name="Schlien K."/>
            <person name="Chowdhury N.P."/>
            <person name="Gottschalk G."/>
            <person name="Buckel W."/>
            <person name="Daniel R."/>
        </authorList>
    </citation>
    <scope>NUCLEOTIDE SEQUENCE [LARGE SCALE GENOMIC DNA]</scope>
    <source>
        <strain evidence="14 16">X2</strain>
    </source>
</reference>
<dbReference type="GO" id="GO:0046872">
    <property type="term" value="F:metal ion binding"/>
    <property type="evidence" value="ECO:0007669"/>
    <property type="project" value="UniProtKB-KW"/>
</dbReference>
<dbReference type="EMBL" id="FQUA01000007">
    <property type="protein sequence ID" value="SHE79479.1"/>
    <property type="molecule type" value="Genomic_DNA"/>
</dbReference>
<feature type="transmembrane region" description="Helical" evidence="13">
    <location>
        <begin position="37"/>
        <end position="57"/>
    </location>
</feature>
<dbReference type="Pfam" id="PF02386">
    <property type="entry name" value="TrkH"/>
    <property type="match status" value="1"/>
</dbReference>
<dbReference type="KEGG" id="cpro:CPRO_04420"/>
<comment type="subcellular location">
    <subcellularLocation>
        <location evidence="1">Cell inner membrane</location>
        <topology evidence="1">Multi-pass membrane protein</topology>
    </subcellularLocation>
</comment>
<dbReference type="InterPro" id="IPR003445">
    <property type="entry name" value="Cat_transpt"/>
</dbReference>
<keyword evidence="3" id="KW-0813">Transport</keyword>
<feature type="binding site" evidence="12">
    <location>
        <position position="431"/>
    </location>
    <ligand>
        <name>K(+)</name>
        <dbReference type="ChEBI" id="CHEBI:29103"/>
    </ligand>
</feature>
<evidence type="ECO:0000256" key="1">
    <source>
        <dbReference type="ARBA" id="ARBA00004429"/>
    </source>
</evidence>
<feature type="transmembrane region" description="Helical" evidence="13">
    <location>
        <begin position="132"/>
        <end position="152"/>
    </location>
</feature>
<keyword evidence="12" id="KW-0479">Metal-binding</keyword>
<evidence type="ECO:0000256" key="3">
    <source>
        <dbReference type="ARBA" id="ARBA00022448"/>
    </source>
</evidence>
<feature type="binding site" evidence="12">
    <location>
        <position position="430"/>
    </location>
    <ligand>
        <name>K(+)</name>
        <dbReference type="ChEBI" id="CHEBI:29103"/>
    </ligand>
</feature>
<feature type="transmembrane region" description="Helical" evidence="13">
    <location>
        <begin position="12"/>
        <end position="31"/>
    </location>
</feature>
<dbReference type="GO" id="GO:0015379">
    <property type="term" value="F:potassium:chloride symporter activity"/>
    <property type="evidence" value="ECO:0007669"/>
    <property type="project" value="InterPro"/>
</dbReference>
<keyword evidence="6" id="KW-0633">Potassium transport</keyword>
<feature type="transmembrane region" description="Helical" evidence="13">
    <location>
        <begin position="299"/>
        <end position="319"/>
    </location>
</feature>
<dbReference type="EMBL" id="CP014223">
    <property type="protein sequence ID" value="AMJ40051.1"/>
    <property type="molecule type" value="Genomic_DNA"/>
</dbReference>
<evidence type="ECO:0000256" key="12">
    <source>
        <dbReference type="PIRSR" id="PIRSR006247-1"/>
    </source>
</evidence>
<evidence type="ECO:0000256" key="13">
    <source>
        <dbReference type="SAM" id="Phobius"/>
    </source>
</evidence>
<keyword evidence="11 13" id="KW-0472">Membrane</keyword>
<dbReference type="Proteomes" id="UP000184204">
    <property type="component" value="Unassembled WGS sequence"/>
</dbReference>
<keyword evidence="7 13" id="KW-0812">Transmembrane</keyword>
<feature type="binding site" evidence="12">
    <location>
        <position position="111"/>
    </location>
    <ligand>
        <name>K(+)</name>
        <dbReference type="ChEBI" id="CHEBI:29103"/>
    </ligand>
</feature>
<keyword evidence="5" id="KW-0997">Cell inner membrane</keyword>
<feature type="transmembrane region" description="Helical" evidence="13">
    <location>
        <begin position="182"/>
        <end position="206"/>
    </location>
</feature>
<feature type="transmembrane region" description="Helical" evidence="13">
    <location>
        <begin position="417"/>
        <end position="439"/>
    </location>
</feature>
<feature type="binding site" evidence="12">
    <location>
        <position position="219"/>
    </location>
    <ligand>
        <name>K(+)</name>
        <dbReference type="ChEBI" id="CHEBI:29103"/>
    </ligand>
</feature>
<accession>A0A0X8VBN2</accession>
<keyword evidence="16" id="KW-1185">Reference proteome</keyword>
<evidence type="ECO:0000313" key="15">
    <source>
        <dbReference type="EMBL" id="SHE79479.1"/>
    </source>
</evidence>
<reference evidence="17" key="3">
    <citation type="submission" date="2016-11" db="EMBL/GenBank/DDBJ databases">
        <authorList>
            <person name="Jaros S."/>
            <person name="Januszkiewicz K."/>
            <person name="Wedrychowicz H."/>
        </authorList>
    </citation>
    <scope>NUCLEOTIDE SEQUENCE [LARGE SCALE GENOMIC DNA]</scope>
    <source>
        <strain evidence="17">DSM 1682</strain>
    </source>
</reference>
<feature type="transmembrane region" description="Helical" evidence="13">
    <location>
        <begin position="388"/>
        <end position="410"/>
    </location>
</feature>
<keyword evidence="4" id="KW-1003">Cell membrane</keyword>
<feature type="binding site" evidence="12">
    <location>
        <position position="313"/>
    </location>
    <ligand>
        <name>K(+)</name>
        <dbReference type="ChEBI" id="CHEBI:29103"/>
    </ligand>
</feature>
<evidence type="ECO:0000256" key="10">
    <source>
        <dbReference type="ARBA" id="ARBA00023065"/>
    </source>
</evidence>
<evidence type="ECO:0000256" key="6">
    <source>
        <dbReference type="ARBA" id="ARBA00022538"/>
    </source>
</evidence>
<dbReference type="GO" id="GO:0005886">
    <property type="term" value="C:plasma membrane"/>
    <property type="evidence" value="ECO:0007669"/>
    <property type="project" value="UniProtKB-SubCell"/>
</dbReference>
<dbReference type="AlphaFoldDB" id="A0A0X8VBN2"/>
<dbReference type="Proteomes" id="UP000068026">
    <property type="component" value="Chromosome"/>
</dbReference>
<comment type="similarity">
    <text evidence="2">Belongs to the TrkH potassium transport family.</text>
</comment>